<keyword evidence="2" id="KW-1185">Reference proteome</keyword>
<evidence type="ECO:0000313" key="1">
    <source>
        <dbReference type="EnsemblMetazoa" id="GPAI047848-PA"/>
    </source>
</evidence>
<organism evidence="1 2">
    <name type="scientific">Glossina pallidipes</name>
    <name type="common">Tsetse fly</name>
    <dbReference type="NCBI Taxonomy" id="7398"/>
    <lineage>
        <taxon>Eukaryota</taxon>
        <taxon>Metazoa</taxon>
        <taxon>Ecdysozoa</taxon>
        <taxon>Arthropoda</taxon>
        <taxon>Hexapoda</taxon>
        <taxon>Insecta</taxon>
        <taxon>Pterygota</taxon>
        <taxon>Neoptera</taxon>
        <taxon>Endopterygota</taxon>
        <taxon>Diptera</taxon>
        <taxon>Brachycera</taxon>
        <taxon>Muscomorpha</taxon>
        <taxon>Hippoboscoidea</taxon>
        <taxon>Glossinidae</taxon>
        <taxon>Glossina</taxon>
    </lineage>
</organism>
<dbReference type="EnsemblMetazoa" id="GPAI047848-RA">
    <property type="protein sequence ID" value="GPAI047848-PA"/>
    <property type="gene ID" value="GPAI047848"/>
</dbReference>
<protein>
    <submittedName>
        <fullName evidence="1">Uncharacterized protein</fullName>
    </submittedName>
</protein>
<evidence type="ECO:0000313" key="2">
    <source>
        <dbReference type="Proteomes" id="UP000092445"/>
    </source>
</evidence>
<name>A0A1B0AJJ0_GLOPL</name>
<accession>A0A1B0AJJ0</accession>
<reference evidence="2" key="1">
    <citation type="submission" date="2014-03" db="EMBL/GenBank/DDBJ databases">
        <authorList>
            <person name="Aksoy S."/>
            <person name="Warren W."/>
            <person name="Wilson R.K."/>
        </authorList>
    </citation>
    <scope>NUCLEOTIDE SEQUENCE [LARGE SCALE GENOMIC DNA]</scope>
    <source>
        <strain evidence="2">IAEA</strain>
    </source>
</reference>
<dbReference type="VEuPathDB" id="VectorBase:GPAI047848"/>
<sequence>MLRHRFTRHKKTNVLTDNKMLKIARMCVSCNLTPTRTAHVSGLSAIAATKHITQFSTTSESWTTITRHFSSIFGNEPLVINVHLCTAEMQQQQGIRTNSKYTDINLIKKLGY</sequence>
<dbReference type="AlphaFoldDB" id="A0A1B0AJJ0"/>
<proteinExistence type="predicted"/>
<reference evidence="1" key="2">
    <citation type="submission" date="2020-05" db="UniProtKB">
        <authorList>
            <consortium name="EnsemblMetazoa"/>
        </authorList>
    </citation>
    <scope>IDENTIFICATION</scope>
    <source>
        <strain evidence="1">IAEA</strain>
    </source>
</reference>
<dbReference type="Proteomes" id="UP000092445">
    <property type="component" value="Unassembled WGS sequence"/>
</dbReference>